<dbReference type="Proteomes" id="UP001439008">
    <property type="component" value="Unassembled WGS sequence"/>
</dbReference>
<name>A0ABV2AIJ5_9EUKA</name>
<keyword evidence="3" id="KW-1185">Reference proteome</keyword>
<reference evidence="2 3" key="1">
    <citation type="journal article" date="2024" name="BMC Biol.">
        <title>Comparative genomics of Ascetosporea gives new insight into the evolutionary basis for animal parasitism in Rhizaria.</title>
        <authorList>
            <person name="Hiltunen Thoren M."/>
            <person name="Onut-Brannstrom I."/>
            <person name="Alfjorden A."/>
            <person name="Peckova H."/>
            <person name="Swords F."/>
            <person name="Hooper C."/>
            <person name="Holzer A.S."/>
            <person name="Bass D."/>
            <person name="Burki F."/>
        </authorList>
    </citation>
    <scope>NUCLEOTIDE SEQUENCE [LARGE SCALE GENOMIC DNA]</scope>
    <source>
        <strain evidence="2">20-A016</strain>
    </source>
</reference>
<feature type="region of interest" description="Disordered" evidence="1">
    <location>
        <begin position="1"/>
        <end position="23"/>
    </location>
</feature>
<comment type="caution">
    <text evidence="2">The sequence shown here is derived from an EMBL/GenBank/DDBJ whole genome shotgun (WGS) entry which is preliminary data.</text>
</comment>
<dbReference type="EMBL" id="JBDODL010000310">
    <property type="protein sequence ID" value="MES1919503.1"/>
    <property type="molecule type" value="Genomic_DNA"/>
</dbReference>
<evidence type="ECO:0000313" key="2">
    <source>
        <dbReference type="EMBL" id="MES1919503.1"/>
    </source>
</evidence>
<feature type="compositionally biased region" description="Low complexity" evidence="1">
    <location>
        <begin position="1"/>
        <end position="12"/>
    </location>
</feature>
<evidence type="ECO:0000256" key="1">
    <source>
        <dbReference type="SAM" id="MobiDB-lite"/>
    </source>
</evidence>
<gene>
    <name evidence="2" type="ORF">MHBO_001323</name>
</gene>
<organism evidence="2 3">
    <name type="scientific">Bonamia ostreae</name>
    <dbReference type="NCBI Taxonomy" id="126728"/>
    <lineage>
        <taxon>Eukaryota</taxon>
        <taxon>Sar</taxon>
        <taxon>Rhizaria</taxon>
        <taxon>Endomyxa</taxon>
        <taxon>Ascetosporea</taxon>
        <taxon>Haplosporida</taxon>
        <taxon>Bonamia</taxon>
    </lineage>
</organism>
<sequence length="93" mass="11401">MKMVENNKTIKNNNKKLKQKNKKSQIEKFVQKIEETTNEQLFHKINIQMLKGRKRKNWIKKRMVELGVKRKKIKIPYKNLKKIAKNRKRKIKN</sequence>
<feature type="compositionally biased region" description="Basic residues" evidence="1">
    <location>
        <begin position="13"/>
        <end position="23"/>
    </location>
</feature>
<protein>
    <submittedName>
        <fullName evidence="2">Uncharacterized protein</fullName>
    </submittedName>
</protein>
<proteinExistence type="predicted"/>
<evidence type="ECO:0000313" key="3">
    <source>
        <dbReference type="Proteomes" id="UP001439008"/>
    </source>
</evidence>
<accession>A0ABV2AIJ5</accession>